<feature type="region of interest" description="Disordered" evidence="1">
    <location>
        <begin position="165"/>
        <end position="187"/>
    </location>
</feature>
<name>A0A448WE04_9PLAT</name>
<gene>
    <name evidence="2" type="ORF">PXEA_LOCUS2930</name>
</gene>
<accession>A0A448WE04</accession>
<dbReference type="EMBL" id="CAAALY010006466">
    <property type="protein sequence ID" value="VEL09490.1"/>
    <property type="molecule type" value="Genomic_DNA"/>
</dbReference>
<comment type="caution">
    <text evidence="2">The sequence shown here is derived from an EMBL/GenBank/DDBJ whole genome shotgun (WGS) entry which is preliminary data.</text>
</comment>
<reference evidence="2" key="1">
    <citation type="submission" date="2018-11" db="EMBL/GenBank/DDBJ databases">
        <authorList>
            <consortium name="Pathogen Informatics"/>
        </authorList>
    </citation>
    <scope>NUCLEOTIDE SEQUENCE</scope>
</reference>
<proteinExistence type="predicted"/>
<keyword evidence="3" id="KW-1185">Reference proteome</keyword>
<evidence type="ECO:0000256" key="1">
    <source>
        <dbReference type="SAM" id="MobiDB-lite"/>
    </source>
</evidence>
<feature type="region of interest" description="Disordered" evidence="1">
    <location>
        <begin position="58"/>
        <end position="83"/>
    </location>
</feature>
<protein>
    <submittedName>
        <fullName evidence="2">Uncharacterized protein</fullName>
    </submittedName>
</protein>
<evidence type="ECO:0000313" key="3">
    <source>
        <dbReference type="Proteomes" id="UP000784294"/>
    </source>
</evidence>
<evidence type="ECO:0000313" key="2">
    <source>
        <dbReference type="EMBL" id="VEL09490.1"/>
    </source>
</evidence>
<feature type="compositionally biased region" description="Polar residues" evidence="1">
    <location>
        <begin position="73"/>
        <end position="83"/>
    </location>
</feature>
<sequence>MAVVPDRRTALQERLSILEKNRRLIQETLTRMHQLLQHWRRQRHRSYRFCCRHKYRHPMHHHRHQHQKESTRHSASPSCLEPATTSCSGEPSCEIGPQADWASSDQLTSNFHQTACHLVSPSLSLSASVATTNIGPQSSGIDSPKRASICIFSCRCQPCNSLPGPSPDDRMSHSSPQDRVPCSLVEGPTSKTLSVKILSDTDSLESKQKGDIALLPTYGLSNG</sequence>
<dbReference type="AlphaFoldDB" id="A0A448WE04"/>
<organism evidence="2 3">
    <name type="scientific">Protopolystoma xenopodis</name>
    <dbReference type="NCBI Taxonomy" id="117903"/>
    <lineage>
        <taxon>Eukaryota</taxon>
        <taxon>Metazoa</taxon>
        <taxon>Spiralia</taxon>
        <taxon>Lophotrochozoa</taxon>
        <taxon>Platyhelminthes</taxon>
        <taxon>Monogenea</taxon>
        <taxon>Polyopisthocotylea</taxon>
        <taxon>Polystomatidea</taxon>
        <taxon>Polystomatidae</taxon>
        <taxon>Protopolystoma</taxon>
    </lineage>
</organism>
<dbReference type="Proteomes" id="UP000784294">
    <property type="component" value="Unassembled WGS sequence"/>
</dbReference>